<reference evidence="2 3" key="1">
    <citation type="submission" date="2021-01" db="EMBL/GenBank/DDBJ databases">
        <title>Whole genome shotgun sequence of Actinoplanes deccanensis NBRC 13994.</title>
        <authorList>
            <person name="Komaki H."/>
            <person name="Tamura T."/>
        </authorList>
    </citation>
    <scope>NUCLEOTIDE SEQUENCE [LARGE SCALE GENOMIC DNA]</scope>
    <source>
        <strain evidence="2 3">NBRC 13994</strain>
    </source>
</reference>
<sequence length="205" mass="22303">MTRVLVYTRTAGYRHASIPAAVAAVSALTAVQVRHTEDPGALHDLSGHDVVMFLSTTEDVLDARGRASLRSFVLGGGGFAGVHSAAGTELHDPWYGELLGARFRGHPDGVQQATLYRPDGEPWKFTDEWYAFDELRDDLEILLTVDEATYAPGAYAMPEPHPQAWRRAVGAGRSWYTALGHTEQAWSDPVFLAHLRDGIAYAAGA</sequence>
<evidence type="ECO:0000313" key="3">
    <source>
        <dbReference type="Proteomes" id="UP000609879"/>
    </source>
</evidence>
<organism evidence="2 3">
    <name type="scientific">Paractinoplanes deccanensis</name>
    <dbReference type="NCBI Taxonomy" id="113561"/>
    <lineage>
        <taxon>Bacteria</taxon>
        <taxon>Bacillati</taxon>
        <taxon>Actinomycetota</taxon>
        <taxon>Actinomycetes</taxon>
        <taxon>Micromonosporales</taxon>
        <taxon>Micromonosporaceae</taxon>
        <taxon>Paractinoplanes</taxon>
    </lineage>
</organism>
<dbReference type="PANTHER" id="PTHR40469:SF2">
    <property type="entry name" value="GALACTOSE-BINDING DOMAIN-LIKE SUPERFAMILY PROTEIN"/>
    <property type="match status" value="1"/>
</dbReference>
<feature type="domain" description="ThuA-like" evidence="1">
    <location>
        <begin position="3"/>
        <end position="202"/>
    </location>
</feature>
<evidence type="ECO:0000259" key="1">
    <source>
        <dbReference type="Pfam" id="PF06283"/>
    </source>
</evidence>
<dbReference type="Pfam" id="PF06283">
    <property type="entry name" value="ThuA"/>
    <property type="match status" value="1"/>
</dbReference>
<dbReference type="RefSeq" id="WP_203775912.1">
    <property type="nucleotide sequence ID" value="NZ_BAAABO010000064.1"/>
</dbReference>
<dbReference type="Proteomes" id="UP000609879">
    <property type="component" value="Unassembled WGS sequence"/>
</dbReference>
<dbReference type="Gene3D" id="3.40.50.880">
    <property type="match status" value="1"/>
</dbReference>
<dbReference type="SUPFAM" id="SSF52317">
    <property type="entry name" value="Class I glutamine amidotransferase-like"/>
    <property type="match status" value="1"/>
</dbReference>
<accession>A0ABQ3YHV4</accession>
<dbReference type="PANTHER" id="PTHR40469">
    <property type="entry name" value="SECRETED GLYCOSYL HYDROLASE"/>
    <property type="match status" value="1"/>
</dbReference>
<comment type="caution">
    <text evidence="2">The sequence shown here is derived from an EMBL/GenBank/DDBJ whole genome shotgun (WGS) entry which is preliminary data.</text>
</comment>
<dbReference type="InterPro" id="IPR029010">
    <property type="entry name" value="ThuA-like"/>
</dbReference>
<gene>
    <name evidence="2" type="ORF">Ade02nite_82130</name>
</gene>
<dbReference type="EMBL" id="BOMI01000174">
    <property type="protein sequence ID" value="GID79572.1"/>
    <property type="molecule type" value="Genomic_DNA"/>
</dbReference>
<evidence type="ECO:0000313" key="2">
    <source>
        <dbReference type="EMBL" id="GID79572.1"/>
    </source>
</evidence>
<proteinExistence type="predicted"/>
<protein>
    <submittedName>
        <fullName evidence="2">Crp/Fnr family transcriptional regulator</fullName>
    </submittedName>
</protein>
<keyword evidence="3" id="KW-1185">Reference proteome</keyword>
<name>A0ABQ3YHV4_9ACTN</name>
<dbReference type="InterPro" id="IPR029062">
    <property type="entry name" value="Class_I_gatase-like"/>
</dbReference>